<sequence>MTAPPRAKSASKSLRSNFFFGGRMIWRRSTPCFALLNIAAISVTSALLTTWRMDIMVFMSSPRADAAAPVHRGG</sequence>
<gene>
    <name evidence="1" type="ORF">EVAR_85208_1</name>
</gene>
<dbReference type="AlphaFoldDB" id="A0A4C1W1L0"/>
<organism evidence="1 2">
    <name type="scientific">Eumeta variegata</name>
    <name type="common">Bagworm moth</name>
    <name type="synonym">Eumeta japonica</name>
    <dbReference type="NCBI Taxonomy" id="151549"/>
    <lineage>
        <taxon>Eukaryota</taxon>
        <taxon>Metazoa</taxon>
        <taxon>Ecdysozoa</taxon>
        <taxon>Arthropoda</taxon>
        <taxon>Hexapoda</taxon>
        <taxon>Insecta</taxon>
        <taxon>Pterygota</taxon>
        <taxon>Neoptera</taxon>
        <taxon>Endopterygota</taxon>
        <taxon>Lepidoptera</taxon>
        <taxon>Glossata</taxon>
        <taxon>Ditrysia</taxon>
        <taxon>Tineoidea</taxon>
        <taxon>Psychidae</taxon>
        <taxon>Oiketicinae</taxon>
        <taxon>Eumeta</taxon>
    </lineage>
</organism>
<protein>
    <submittedName>
        <fullName evidence="1">Uncharacterized protein</fullName>
    </submittedName>
</protein>
<comment type="caution">
    <text evidence="1">The sequence shown here is derived from an EMBL/GenBank/DDBJ whole genome shotgun (WGS) entry which is preliminary data.</text>
</comment>
<proteinExistence type="predicted"/>
<reference evidence="1 2" key="1">
    <citation type="journal article" date="2019" name="Commun. Biol.">
        <title>The bagworm genome reveals a unique fibroin gene that provides high tensile strength.</title>
        <authorList>
            <person name="Kono N."/>
            <person name="Nakamura H."/>
            <person name="Ohtoshi R."/>
            <person name="Tomita M."/>
            <person name="Numata K."/>
            <person name="Arakawa K."/>
        </authorList>
    </citation>
    <scope>NUCLEOTIDE SEQUENCE [LARGE SCALE GENOMIC DNA]</scope>
</reference>
<evidence type="ECO:0000313" key="1">
    <source>
        <dbReference type="EMBL" id="GBP44054.1"/>
    </source>
</evidence>
<dbReference type="EMBL" id="BGZK01000446">
    <property type="protein sequence ID" value="GBP44054.1"/>
    <property type="molecule type" value="Genomic_DNA"/>
</dbReference>
<evidence type="ECO:0000313" key="2">
    <source>
        <dbReference type="Proteomes" id="UP000299102"/>
    </source>
</evidence>
<name>A0A4C1W1L0_EUMVA</name>
<keyword evidence="2" id="KW-1185">Reference proteome</keyword>
<accession>A0A4C1W1L0</accession>
<dbReference type="Proteomes" id="UP000299102">
    <property type="component" value="Unassembled WGS sequence"/>
</dbReference>